<evidence type="ECO:0000313" key="1">
    <source>
        <dbReference type="EMBL" id="MBD1547801.1"/>
    </source>
</evidence>
<dbReference type="Pfam" id="PF06620">
    <property type="entry name" value="DUF1150"/>
    <property type="match status" value="1"/>
</dbReference>
<dbReference type="RefSeq" id="WP_190292554.1">
    <property type="nucleotide sequence ID" value="NZ_JABFCZ010000017.1"/>
</dbReference>
<evidence type="ECO:0000313" key="2">
    <source>
        <dbReference type="Proteomes" id="UP000598467"/>
    </source>
</evidence>
<organism evidence="1 2">
    <name type="scientific">Roseibium aggregatum</name>
    <dbReference type="NCBI Taxonomy" id="187304"/>
    <lineage>
        <taxon>Bacteria</taxon>
        <taxon>Pseudomonadati</taxon>
        <taxon>Pseudomonadota</taxon>
        <taxon>Alphaproteobacteria</taxon>
        <taxon>Hyphomicrobiales</taxon>
        <taxon>Stappiaceae</taxon>
        <taxon>Roseibium</taxon>
    </lineage>
</organism>
<accession>A0A926P0P1</accession>
<protein>
    <submittedName>
        <fullName evidence="1">DUF1150 domain-containing protein</fullName>
    </submittedName>
</protein>
<dbReference type="AlphaFoldDB" id="A0A926P0P1"/>
<name>A0A926P0P1_9HYPH</name>
<proteinExistence type="predicted"/>
<dbReference type="Proteomes" id="UP000598467">
    <property type="component" value="Unassembled WGS sequence"/>
</dbReference>
<dbReference type="EMBL" id="JABFCZ010000017">
    <property type="protein sequence ID" value="MBD1547801.1"/>
    <property type="molecule type" value="Genomic_DNA"/>
</dbReference>
<sequence length="91" mass="9924">MHDPNTPDRDDTTFDISKDALSDLGNGTLAYVRKMQPAELESLFPGMPPLEGNASLWALLNADGTPILLAENREAAIANAFEQELEMVSLH</sequence>
<dbReference type="InterPro" id="IPR009531">
    <property type="entry name" value="DUF1150"/>
</dbReference>
<reference evidence="1" key="1">
    <citation type="submission" date="2020-05" db="EMBL/GenBank/DDBJ databases">
        <title>Identification of trans-AT polyketide cluster in two marine bacteria, producers of a novel glutaramide-containing polyketide sesbanimide D and analogs.</title>
        <authorList>
            <person name="Kacar D."/>
            <person name="Rodriguez P."/>
            <person name="Canedo L."/>
            <person name="Gonzalez E."/>
            <person name="Galan B."/>
            <person name="De La Calle F."/>
            <person name="Garcia J.L."/>
        </authorList>
    </citation>
    <scope>NUCLEOTIDE SEQUENCE</scope>
    <source>
        <strain evidence="1">PHM038</strain>
    </source>
</reference>
<gene>
    <name evidence="1" type="ORF">HK439_16155</name>
</gene>
<comment type="caution">
    <text evidence="1">The sequence shown here is derived from an EMBL/GenBank/DDBJ whole genome shotgun (WGS) entry which is preliminary data.</text>
</comment>